<sequence length="639" mass="71811">MVPSSLPRPASRKGCSGHRYPSPQELPRHAGQRPPRDRRRVRIRSLGRPAGRSCFAGPPASSRLHACPSRIPGHPLPTPPQRGRKEAHQGRPGSPGGLPERAAEHRSFPRRKERTRHLRCSCQGRRSSRPGARGDRRHNQKREACRREGGPPVSIENYGPSSVSAPSRWELVRKGELEASDDFDHYPSPALSLEVAQRLVDEVFTTPDGHRTLAYWRGSWWGWESRHWERWDDEISLKAPIWMRLREVTYGEKEQEKAWAPSSQKVGSLMEPLRVLTRLDSETSPAWLDHRSAPRADRTISMANGLLDLETRTLLPHTPAFFTTDSLGFSYDPDATCPEWEAFLRDIFEHDPKAALLLQEYTGYILSGRMEMQKALLVVGPPRSGKGTISRTLQQLIGEKNSVSPTLHSLASEFGLSELVGKLLAVIEDARGSTLREAGGSVEKLLNIIGEDAVMANRKGESYWKGTLPTRFMLMANEVPQFIDASGAIKSRFMALRLRKSYVDNPDITLRERISQELPGIFNWALAGLGRLDVQGRFTQPDTMGEVIGLMGELGSPVKTFLDEVCTVTGEDYDRVRVSELQQAFNNWNRTMSPGAKDITQPLLRKRVEAASPRVSHRQMKVPGDDKRDRWFVGIKMTS</sequence>
<dbReference type="EMBL" id="RXHJ01000027">
    <property type="protein sequence ID" value="RSZ61245.1"/>
    <property type="molecule type" value="Genomic_DNA"/>
</dbReference>
<reference evidence="6 7" key="1">
    <citation type="submission" date="2018-12" db="EMBL/GenBank/DDBJ databases">
        <title>YIM 101343 draft genome.</title>
        <authorList>
            <person name="Chen X."/>
        </authorList>
    </citation>
    <scope>NUCLEOTIDE SEQUENCE [LARGE SCALE GENOMIC DNA]</scope>
    <source>
        <strain evidence="6 7">YIM 101343</strain>
    </source>
</reference>
<dbReference type="GO" id="GO:0005524">
    <property type="term" value="F:ATP binding"/>
    <property type="evidence" value="ECO:0007669"/>
    <property type="project" value="UniProtKB-KW"/>
</dbReference>
<feature type="region of interest" description="Disordered" evidence="4">
    <location>
        <begin position="1"/>
        <end position="164"/>
    </location>
</feature>
<feature type="compositionally biased region" description="Basic residues" evidence="4">
    <location>
        <begin position="108"/>
        <end position="119"/>
    </location>
</feature>
<dbReference type="GO" id="GO:0016787">
    <property type="term" value="F:hydrolase activity"/>
    <property type="evidence" value="ECO:0007669"/>
    <property type="project" value="UniProtKB-KW"/>
</dbReference>
<dbReference type="PANTHER" id="PTHR35372">
    <property type="entry name" value="ATP BINDING PROTEIN-RELATED"/>
    <property type="match status" value="1"/>
</dbReference>
<dbReference type="SUPFAM" id="SSF52540">
    <property type="entry name" value="P-loop containing nucleoside triphosphate hydrolases"/>
    <property type="match status" value="1"/>
</dbReference>
<keyword evidence="1" id="KW-0547">Nucleotide-binding</keyword>
<dbReference type="PROSITE" id="PS51206">
    <property type="entry name" value="SF3_HELICASE_1"/>
    <property type="match status" value="1"/>
</dbReference>
<evidence type="ECO:0000259" key="5">
    <source>
        <dbReference type="PROSITE" id="PS51206"/>
    </source>
</evidence>
<name>A0A3S0B2P3_9CORY</name>
<evidence type="ECO:0000256" key="4">
    <source>
        <dbReference type="SAM" id="MobiDB-lite"/>
    </source>
</evidence>
<dbReference type="Pfam" id="PF08706">
    <property type="entry name" value="D5_N"/>
    <property type="match status" value="1"/>
</dbReference>
<dbReference type="NCBIfam" id="TIGR01613">
    <property type="entry name" value="primase_Cterm"/>
    <property type="match status" value="1"/>
</dbReference>
<evidence type="ECO:0000256" key="3">
    <source>
        <dbReference type="ARBA" id="ARBA00022840"/>
    </source>
</evidence>
<dbReference type="InterPro" id="IPR014015">
    <property type="entry name" value="Helicase_SF3_DNA-vir"/>
</dbReference>
<dbReference type="Proteomes" id="UP000274907">
    <property type="component" value="Unassembled WGS sequence"/>
</dbReference>
<dbReference type="InterPro" id="IPR014818">
    <property type="entry name" value="Phage/plasmid_primase_P4_C"/>
</dbReference>
<proteinExistence type="predicted"/>
<comment type="caution">
    <text evidence="6">The sequence shown here is derived from an EMBL/GenBank/DDBJ whole genome shotgun (WGS) entry which is preliminary data.</text>
</comment>
<feature type="compositionally biased region" description="Basic residues" evidence="4">
    <location>
        <begin position="36"/>
        <end position="45"/>
    </location>
</feature>
<dbReference type="AlphaFoldDB" id="A0A3S0B2P3"/>
<keyword evidence="7" id="KW-1185">Reference proteome</keyword>
<accession>A0A3S0B2P3</accession>
<dbReference type="InterPro" id="IPR027417">
    <property type="entry name" value="P-loop_NTPase"/>
</dbReference>
<evidence type="ECO:0000313" key="6">
    <source>
        <dbReference type="EMBL" id="RSZ61245.1"/>
    </source>
</evidence>
<dbReference type="InterPro" id="IPR051620">
    <property type="entry name" value="ORF904-like_C"/>
</dbReference>
<dbReference type="Pfam" id="PF19263">
    <property type="entry name" value="DUF5906"/>
    <property type="match status" value="1"/>
</dbReference>
<evidence type="ECO:0000313" key="7">
    <source>
        <dbReference type="Proteomes" id="UP000274907"/>
    </source>
</evidence>
<dbReference type="OrthoDB" id="9763644at2"/>
<evidence type="ECO:0000256" key="1">
    <source>
        <dbReference type="ARBA" id="ARBA00022741"/>
    </source>
</evidence>
<keyword evidence="2" id="KW-0378">Hydrolase</keyword>
<organism evidence="6 7">
    <name type="scientific">Corynebacterium hylobatis</name>
    <dbReference type="NCBI Taxonomy" id="1859290"/>
    <lineage>
        <taxon>Bacteria</taxon>
        <taxon>Bacillati</taxon>
        <taxon>Actinomycetota</taxon>
        <taxon>Actinomycetes</taxon>
        <taxon>Mycobacteriales</taxon>
        <taxon>Corynebacteriaceae</taxon>
        <taxon>Corynebacterium</taxon>
    </lineage>
</organism>
<protein>
    <recommendedName>
        <fullName evidence="5">SF3 helicase domain-containing protein</fullName>
    </recommendedName>
</protein>
<evidence type="ECO:0000256" key="2">
    <source>
        <dbReference type="ARBA" id="ARBA00022801"/>
    </source>
</evidence>
<dbReference type="InterPro" id="IPR045455">
    <property type="entry name" value="NrS-1_pol-like_helicase"/>
</dbReference>
<dbReference type="SMART" id="SM00885">
    <property type="entry name" value="D5_N"/>
    <property type="match status" value="1"/>
</dbReference>
<feature type="domain" description="SF3 helicase" evidence="5">
    <location>
        <begin position="353"/>
        <end position="511"/>
    </location>
</feature>
<dbReference type="Gene3D" id="3.40.50.300">
    <property type="entry name" value="P-loop containing nucleotide triphosphate hydrolases"/>
    <property type="match status" value="1"/>
</dbReference>
<gene>
    <name evidence="6" type="ORF">EAH68_14175</name>
</gene>
<dbReference type="InterPro" id="IPR006500">
    <property type="entry name" value="Helicase_put_C_phage/plasmid"/>
</dbReference>
<keyword evidence="3" id="KW-0067">ATP-binding</keyword>
<dbReference type="PANTHER" id="PTHR35372:SF2">
    <property type="entry name" value="SF3 HELICASE DOMAIN-CONTAINING PROTEIN"/>
    <property type="match status" value="1"/>
</dbReference>